<dbReference type="Proteomes" id="UP000193986">
    <property type="component" value="Unassembled WGS sequence"/>
</dbReference>
<evidence type="ECO:0000259" key="6">
    <source>
        <dbReference type="Pfam" id="PF00155"/>
    </source>
</evidence>
<keyword evidence="3" id="KW-0032">Aminotransferase</keyword>
<dbReference type="InterPro" id="IPR015424">
    <property type="entry name" value="PyrdxlP-dep_Trfase"/>
</dbReference>
<dbReference type="InParanoid" id="A0A1Y2AKE7"/>
<dbReference type="EMBL" id="MCFC01000084">
    <property type="protein sequence ID" value="ORY23048.1"/>
    <property type="molecule type" value="Genomic_DNA"/>
</dbReference>
<keyword evidence="8" id="KW-1185">Reference proteome</keyword>
<keyword evidence="4 7" id="KW-0808">Transferase</keyword>
<reference evidence="7 8" key="1">
    <citation type="submission" date="2016-07" db="EMBL/GenBank/DDBJ databases">
        <title>Pervasive Adenine N6-methylation of Active Genes in Fungi.</title>
        <authorList>
            <consortium name="DOE Joint Genome Institute"/>
            <person name="Mondo S.J."/>
            <person name="Dannebaum R.O."/>
            <person name="Kuo R.C."/>
            <person name="Labutti K."/>
            <person name="Haridas S."/>
            <person name="Kuo A."/>
            <person name="Salamov A."/>
            <person name="Ahrendt S.R."/>
            <person name="Lipzen A."/>
            <person name="Sullivan W."/>
            <person name="Andreopoulos W.B."/>
            <person name="Clum A."/>
            <person name="Lindquist E."/>
            <person name="Daum C."/>
            <person name="Ramamoorthy G.K."/>
            <person name="Gryganskyi A."/>
            <person name="Culley D."/>
            <person name="Magnuson J.K."/>
            <person name="James T.Y."/>
            <person name="O'Malley M.A."/>
            <person name="Stajich J.E."/>
            <person name="Spatafora J.W."/>
            <person name="Visel A."/>
            <person name="Grigoriev I.V."/>
        </authorList>
    </citation>
    <scope>NUCLEOTIDE SEQUENCE [LARGE SCALE GENOMIC DNA]</scope>
    <source>
        <strain evidence="7 8">68-887.2</strain>
    </source>
</reference>
<dbReference type="STRING" id="71784.A0A1Y2AKE7"/>
<evidence type="ECO:0000313" key="7">
    <source>
        <dbReference type="EMBL" id="ORY23048.1"/>
    </source>
</evidence>
<dbReference type="OrthoDB" id="691673at2759"/>
<dbReference type="FunCoup" id="A0A1Y2AKE7">
    <property type="interactions" value="128"/>
</dbReference>
<dbReference type="GO" id="GO:1901605">
    <property type="term" value="P:alpha-amino acid metabolic process"/>
    <property type="evidence" value="ECO:0007669"/>
    <property type="project" value="TreeGrafter"/>
</dbReference>
<comment type="caution">
    <text evidence="7">The sequence shown here is derived from an EMBL/GenBank/DDBJ whole genome shotgun (WGS) entry which is preliminary data.</text>
</comment>
<proteinExistence type="inferred from homology"/>
<accession>A0A1Y2AKE7</accession>
<organism evidence="7 8">
    <name type="scientific">Naematelia encephala</name>
    <dbReference type="NCBI Taxonomy" id="71784"/>
    <lineage>
        <taxon>Eukaryota</taxon>
        <taxon>Fungi</taxon>
        <taxon>Dikarya</taxon>
        <taxon>Basidiomycota</taxon>
        <taxon>Agaricomycotina</taxon>
        <taxon>Tremellomycetes</taxon>
        <taxon>Tremellales</taxon>
        <taxon>Naemateliaceae</taxon>
        <taxon>Naematelia</taxon>
    </lineage>
</organism>
<dbReference type="Gene3D" id="3.40.640.10">
    <property type="entry name" value="Type I PLP-dependent aspartate aminotransferase-like (Major domain)"/>
    <property type="match status" value="2"/>
</dbReference>
<comment type="cofactor">
    <cofactor evidence="1">
        <name>pyridoxal 5'-phosphate</name>
        <dbReference type="ChEBI" id="CHEBI:597326"/>
    </cofactor>
</comment>
<dbReference type="PANTHER" id="PTHR42790:SF1">
    <property type="entry name" value="AROMATIC AMINO ACID AMINOTRANSFERASE, HYPOTHETICAL (EUROFUNG)"/>
    <property type="match status" value="1"/>
</dbReference>
<dbReference type="CDD" id="cd00609">
    <property type="entry name" value="AAT_like"/>
    <property type="match status" value="1"/>
</dbReference>
<dbReference type="GO" id="GO:0008483">
    <property type="term" value="F:transaminase activity"/>
    <property type="evidence" value="ECO:0007669"/>
    <property type="project" value="UniProtKB-KW"/>
</dbReference>
<comment type="similarity">
    <text evidence="2">Belongs to the class-I pyridoxal-phosphate-dependent aminotransferase family.</text>
</comment>
<evidence type="ECO:0000256" key="5">
    <source>
        <dbReference type="ARBA" id="ARBA00022898"/>
    </source>
</evidence>
<dbReference type="GO" id="GO:0030170">
    <property type="term" value="F:pyridoxal phosphate binding"/>
    <property type="evidence" value="ECO:0007669"/>
    <property type="project" value="InterPro"/>
</dbReference>
<name>A0A1Y2AKE7_9TREE</name>
<dbReference type="Pfam" id="PF00155">
    <property type="entry name" value="Aminotran_1_2"/>
    <property type="match status" value="1"/>
</dbReference>
<evidence type="ECO:0000256" key="2">
    <source>
        <dbReference type="ARBA" id="ARBA00007441"/>
    </source>
</evidence>
<dbReference type="PANTHER" id="PTHR42790">
    <property type="entry name" value="AMINOTRANSFERASE"/>
    <property type="match status" value="1"/>
</dbReference>
<dbReference type="InterPro" id="IPR050859">
    <property type="entry name" value="Class-I_PLP-dep_aminotransf"/>
</dbReference>
<evidence type="ECO:0000256" key="3">
    <source>
        <dbReference type="ARBA" id="ARBA00022576"/>
    </source>
</evidence>
<feature type="domain" description="Aminotransferase class I/classII large" evidence="6">
    <location>
        <begin position="143"/>
        <end position="403"/>
    </location>
</feature>
<dbReference type="SUPFAM" id="SSF53383">
    <property type="entry name" value="PLP-dependent transferases"/>
    <property type="match status" value="1"/>
</dbReference>
<gene>
    <name evidence="7" type="ORF">BCR39DRAFT_550159</name>
</gene>
<dbReference type="InterPro" id="IPR015421">
    <property type="entry name" value="PyrdxlP-dep_Trfase_major"/>
</dbReference>
<evidence type="ECO:0000256" key="1">
    <source>
        <dbReference type="ARBA" id="ARBA00001933"/>
    </source>
</evidence>
<sequence length="598" mass="66578">MDSSFAIPSNTTLTSQGSAVSSDAHARAVAAGLPNALDFTHHLTPLAKNRVASSLKDLYKYMTTPGMITMAGGIPSPQYFPYETLSAEYLPTDFLPLDNPRTPVKSKQSLLSWLFGSSTNNQSFTIRKYVENATPSTIQLATSLQYQSATGPPALPLFLREYVQKIYQPAYADWDVLINCGNTDAWGKVVFMLLERGDAILVEEWTYPGAENSYLPLEVENISIKMDGEGVIPEHMEEVLANWDEEKRGKKRPKLFYTVPTGQNPTGATMMGERKKAIYDICCKYDVIICEDEPYYCLYTGAWKPEGLKPNTSVLAQREVEAEKKEGKEGNEAFIRALAPSYLKYDTQGRVIRLDTFSKTSCPGSRLGWFTTSPLFIERLTRATEASTQAPSGFVTAMTTTLLQTWGFEGYIRWLRGIKAVYKMRRNWICDTFDDVFHLEFESSEFGIKRNDAVMDVFGGLGRGVTCYAKQIPGSKEAKWDEKRGLQSARGKPLVSFVPPTAGMFIWLAVHISGHPDYDALVRKGEDATKTLMTALWRDLAENLVLFAPGIGFDAGGEHSIGGAGIGYFRLSYSIATYEETRKAIETFSKVLTNFLKA</sequence>
<protein>
    <submittedName>
        <fullName evidence="7">Pyridoxal phosphate-dependent transferase</fullName>
    </submittedName>
</protein>
<dbReference type="AlphaFoldDB" id="A0A1Y2AKE7"/>
<keyword evidence="5" id="KW-0663">Pyridoxal phosphate</keyword>
<evidence type="ECO:0000256" key="4">
    <source>
        <dbReference type="ARBA" id="ARBA00022679"/>
    </source>
</evidence>
<evidence type="ECO:0000313" key="8">
    <source>
        <dbReference type="Proteomes" id="UP000193986"/>
    </source>
</evidence>
<dbReference type="InterPro" id="IPR004839">
    <property type="entry name" value="Aminotransferase_I/II_large"/>
</dbReference>